<organism evidence="8 9">
    <name type="scientific">Pseudomonas asuensis</name>
    <dbReference type="NCBI Taxonomy" id="1825787"/>
    <lineage>
        <taxon>Bacteria</taxon>
        <taxon>Pseudomonadati</taxon>
        <taxon>Pseudomonadota</taxon>
        <taxon>Gammaproteobacteria</taxon>
        <taxon>Pseudomonadales</taxon>
        <taxon>Pseudomonadaceae</taxon>
        <taxon>Pseudomonas</taxon>
    </lineage>
</organism>
<reference evidence="9" key="1">
    <citation type="journal article" date="2019" name="Int. J. Syst. Evol. Microbiol.">
        <title>The Global Catalogue of Microorganisms (GCM) 10K type strain sequencing project: providing services to taxonomists for standard genome sequencing and annotation.</title>
        <authorList>
            <consortium name="The Broad Institute Genomics Platform"/>
            <consortium name="The Broad Institute Genome Sequencing Center for Infectious Disease"/>
            <person name="Wu L."/>
            <person name="Ma J."/>
        </authorList>
    </citation>
    <scope>NUCLEOTIDE SEQUENCE [LARGE SCALE GENOMIC DNA]</scope>
    <source>
        <strain evidence="9">JCM 13501</strain>
    </source>
</reference>
<dbReference type="EMBL" id="BMNW01000016">
    <property type="protein sequence ID" value="GGM29661.1"/>
    <property type="molecule type" value="Genomic_DNA"/>
</dbReference>
<feature type="binding site" evidence="6">
    <location>
        <position position="10"/>
    </location>
    <ligand>
        <name>FMN</name>
        <dbReference type="ChEBI" id="CHEBI:58210"/>
    </ligand>
</feature>
<dbReference type="PANTHER" id="PTHR43741:SF4">
    <property type="entry name" value="FMN-DEPENDENT NADH:QUINONE OXIDOREDUCTASE"/>
    <property type="match status" value="1"/>
</dbReference>
<dbReference type="EC" id="1.7.1.17" evidence="6"/>
<dbReference type="Gene3D" id="3.40.50.360">
    <property type="match status" value="1"/>
</dbReference>
<evidence type="ECO:0000256" key="4">
    <source>
        <dbReference type="ARBA" id="ARBA00023027"/>
    </source>
</evidence>
<evidence type="ECO:0000259" key="7">
    <source>
        <dbReference type="Pfam" id="PF02525"/>
    </source>
</evidence>
<feature type="binding site" evidence="6">
    <location>
        <begin position="136"/>
        <end position="139"/>
    </location>
    <ligand>
        <name>FMN</name>
        <dbReference type="ChEBI" id="CHEBI:58210"/>
    </ligand>
</feature>
<dbReference type="RefSeq" id="WP_188868422.1">
    <property type="nucleotide sequence ID" value="NZ_BMNW01000016.1"/>
</dbReference>
<dbReference type="Pfam" id="PF02525">
    <property type="entry name" value="Flavodoxin_2"/>
    <property type="match status" value="1"/>
</dbReference>
<comment type="catalytic activity">
    <reaction evidence="6">
        <text>2 a quinone + NADH + H(+) = 2 a 1,4-benzosemiquinone + NAD(+)</text>
        <dbReference type="Rhea" id="RHEA:65952"/>
        <dbReference type="ChEBI" id="CHEBI:15378"/>
        <dbReference type="ChEBI" id="CHEBI:57540"/>
        <dbReference type="ChEBI" id="CHEBI:57945"/>
        <dbReference type="ChEBI" id="CHEBI:132124"/>
        <dbReference type="ChEBI" id="CHEBI:134225"/>
    </reaction>
</comment>
<comment type="caution">
    <text evidence="6">Lacks conserved residue(s) required for the propagation of feature annotation.</text>
</comment>
<keyword evidence="3 6" id="KW-0560">Oxidoreductase</keyword>
<keyword evidence="4 6" id="KW-0520">NAD</keyword>
<evidence type="ECO:0000256" key="3">
    <source>
        <dbReference type="ARBA" id="ARBA00023002"/>
    </source>
</evidence>
<name>A0ABQ2H433_9PSED</name>
<accession>A0ABQ2H433</accession>
<dbReference type="HAMAP" id="MF_01216">
    <property type="entry name" value="Azoreductase_type1"/>
    <property type="match status" value="1"/>
</dbReference>
<comment type="similarity">
    <text evidence="6">Belongs to the azoreductase type 1 family.</text>
</comment>
<dbReference type="Proteomes" id="UP000616499">
    <property type="component" value="Unassembled WGS sequence"/>
</dbReference>
<comment type="cofactor">
    <cofactor evidence="6">
        <name>FMN</name>
        <dbReference type="ChEBI" id="CHEBI:58210"/>
    </cofactor>
    <text evidence="6">Binds 1 FMN per subunit.</text>
</comment>
<protein>
    <recommendedName>
        <fullName evidence="6">FMN dependent NADH:quinone oxidoreductase</fullName>
        <ecNumber evidence="6">1.6.5.-</ecNumber>
    </recommendedName>
    <alternativeName>
        <fullName evidence="6">Azo-dye reductase</fullName>
    </alternativeName>
    <alternativeName>
        <fullName evidence="6">FMN-dependent NADH-azo compound oxidoreductase</fullName>
    </alternativeName>
    <alternativeName>
        <fullName evidence="6">FMN-dependent NADH-azoreductase</fullName>
        <ecNumber evidence="6">1.7.1.17</ecNumber>
    </alternativeName>
</protein>
<comment type="caution">
    <text evidence="8">The sequence shown here is derived from an EMBL/GenBank/DDBJ whole genome shotgun (WGS) entry which is preliminary data.</text>
</comment>
<gene>
    <name evidence="6 8" type="primary">azoR</name>
    <name evidence="8" type="ORF">GCM10009425_45230</name>
</gene>
<feature type="domain" description="Flavodoxin-like fold" evidence="7">
    <location>
        <begin position="4"/>
        <end position="194"/>
    </location>
</feature>
<evidence type="ECO:0000256" key="6">
    <source>
        <dbReference type="HAMAP-Rule" id="MF_01216"/>
    </source>
</evidence>
<proteinExistence type="inferred from homology"/>
<dbReference type="InterPro" id="IPR003680">
    <property type="entry name" value="Flavodoxin_fold"/>
</dbReference>
<keyword evidence="1 6" id="KW-0285">Flavoprotein</keyword>
<sequence>MCEVLFINASARTGQSTGYALAKELIETIRNRDNNLSITYRALGEGSVPPLTDDYETALAQRTSRDATVFNHSEELIKELERSELLIIATPMHNFTVPASLKLWIDHVVRIGRTFEATPEGKIGLLADRPVYIIVSSGGFHQGAHARQADFLSPYLRHVLGTIGLLDVHFIYLEGQALGTESALAANAEARCRLARLPLLQTTPG</sequence>
<evidence type="ECO:0000313" key="8">
    <source>
        <dbReference type="EMBL" id="GGM29661.1"/>
    </source>
</evidence>
<keyword evidence="2 6" id="KW-0288">FMN</keyword>
<comment type="subunit">
    <text evidence="6">Homodimer.</text>
</comment>
<evidence type="ECO:0000256" key="5">
    <source>
        <dbReference type="ARBA" id="ARBA00048542"/>
    </source>
</evidence>
<dbReference type="InterPro" id="IPR050104">
    <property type="entry name" value="FMN-dep_NADH:Q_OxRdtase_AzoR1"/>
</dbReference>
<dbReference type="InterPro" id="IPR029039">
    <property type="entry name" value="Flavoprotein-like_sf"/>
</dbReference>
<dbReference type="SUPFAM" id="SSF52218">
    <property type="entry name" value="Flavoproteins"/>
    <property type="match status" value="1"/>
</dbReference>
<dbReference type="PANTHER" id="PTHR43741">
    <property type="entry name" value="FMN-DEPENDENT NADH-AZOREDUCTASE 1"/>
    <property type="match status" value="1"/>
</dbReference>
<dbReference type="InterPro" id="IPR023048">
    <property type="entry name" value="NADH:quinone_OxRdtase_FMN_depd"/>
</dbReference>
<evidence type="ECO:0000313" key="9">
    <source>
        <dbReference type="Proteomes" id="UP000616499"/>
    </source>
</evidence>
<comment type="catalytic activity">
    <reaction evidence="5">
        <text>N,N-dimethyl-1,4-phenylenediamine + anthranilate + 2 NAD(+) = 2-(4-dimethylaminophenyl)diazenylbenzoate + 2 NADH + 2 H(+)</text>
        <dbReference type="Rhea" id="RHEA:55872"/>
        <dbReference type="ChEBI" id="CHEBI:15378"/>
        <dbReference type="ChEBI" id="CHEBI:15783"/>
        <dbReference type="ChEBI" id="CHEBI:16567"/>
        <dbReference type="ChEBI" id="CHEBI:57540"/>
        <dbReference type="ChEBI" id="CHEBI:57945"/>
        <dbReference type="ChEBI" id="CHEBI:71579"/>
        <dbReference type="EC" id="1.7.1.17"/>
    </reaction>
    <physiologicalReaction direction="right-to-left" evidence="5">
        <dbReference type="Rhea" id="RHEA:55874"/>
    </physiologicalReaction>
</comment>
<keyword evidence="9" id="KW-1185">Reference proteome</keyword>
<dbReference type="EC" id="1.6.5.-" evidence="6"/>
<comment type="function">
    <text evidence="6">Quinone reductase that provides resistance to thiol-specific stress caused by electrophilic quinones.</text>
</comment>
<comment type="function">
    <text evidence="6">Also exhibits azoreductase activity. Catalyzes the reductive cleavage of the azo bond in aromatic azo compounds to the corresponding amines.</text>
</comment>
<evidence type="ECO:0000256" key="1">
    <source>
        <dbReference type="ARBA" id="ARBA00022630"/>
    </source>
</evidence>
<evidence type="ECO:0000256" key="2">
    <source>
        <dbReference type="ARBA" id="ARBA00022643"/>
    </source>
</evidence>